<sequence>MKHRLRLLVIWVFTLYGTLAFGQVVPEQATQVTPAIVTSASSGTSVQSELDDFAPGLLAAALVFLVFFLVCIGIGIGIALVGISILAGLISFGVLSTSSLFGLRIGPKTTYFSVFWISCLGLFGAAAGLIGLFILNEFHHWFTTQTALYTGTLAGLAGGALTGWLSHRLVYQFITHFKIHLSLLWAAHKHRFGRT</sequence>
<feature type="transmembrane region" description="Helical" evidence="1">
    <location>
        <begin position="147"/>
        <end position="164"/>
    </location>
</feature>
<organism evidence="2 3">
    <name type="scientific">Fibrivirga algicola</name>
    <dbReference type="NCBI Taxonomy" id="2950420"/>
    <lineage>
        <taxon>Bacteria</taxon>
        <taxon>Pseudomonadati</taxon>
        <taxon>Bacteroidota</taxon>
        <taxon>Cytophagia</taxon>
        <taxon>Cytophagales</taxon>
        <taxon>Spirosomataceae</taxon>
        <taxon>Fibrivirga</taxon>
    </lineage>
</organism>
<keyword evidence="3" id="KW-1185">Reference proteome</keyword>
<dbReference type="Proteomes" id="UP000606008">
    <property type="component" value="Unassembled WGS sequence"/>
</dbReference>
<reference evidence="2" key="1">
    <citation type="submission" date="2024-05" db="EMBL/GenBank/DDBJ databases">
        <authorList>
            <person name="Jung D.-H."/>
        </authorList>
    </citation>
    <scope>NUCLEOTIDE SEQUENCE</scope>
    <source>
        <strain evidence="2">JA-25</strain>
    </source>
</reference>
<evidence type="ECO:0000313" key="2">
    <source>
        <dbReference type="EMBL" id="NID09306.1"/>
    </source>
</evidence>
<keyword evidence="1" id="KW-0812">Transmembrane</keyword>
<dbReference type="EMBL" id="WAEL01000001">
    <property type="protein sequence ID" value="NID09306.1"/>
    <property type="molecule type" value="Genomic_DNA"/>
</dbReference>
<keyword evidence="1" id="KW-1133">Transmembrane helix</keyword>
<accession>A0ABX0QDH8</accession>
<comment type="caution">
    <text evidence="2">The sequence shown here is derived from an EMBL/GenBank/DDBJ whole genome shotgun (WGS) entry which is preliminary data.</text>
</comment>
<gene>
    <name evidence="2" type="ORF">F7231_03920</name>
</gene>
<feature type="transmembrane region" description="Helical" evidence="1">
    <location>
        <begin position="57"/>
        <end position="78"/>
    </location>
</feature>
<dbReference type="RefSeq" id="WP_166690950.1">
    <property type="nucleotide sequence ID" value="NZ_WAEL01000001.1"/>
</dbReference>
<feature type="transmembrane region" description="Helical" evidence="1">
    <location>
        <begin position="111"/>
        <end position="135"/>
    </location>
</feature>
<evidence type="ECO:0000256" key="1">
    <source>
        <dbReference type="SAM" id="Phobius"/>
    </source>
</evidence>
<feature type="transmembrane region" description="Helical" evidence="1">
    <location>
        <begin position="85"/>
        <end position="105"/>
    </location>
</feature>
<protein>
    <recommendedName>
        <fullName evidence="4">DUF4203 domain-containing protein</fullName>
    </recommendedName>
</protein>
<evidence type="ECO:0008006" key="4">
    <source>
        <dbReference type="Google" id="ProtNLM"/>
    </source>
</evidence>
<proteinExistence type="predicted"/>
<name>A0ABX0QDH8_9BACT</name>
<evidence type="ECO:0000313" key="3">
    <source>
        <dbReference type="Proteomes" id="UP000606008"/>
    </source>
</evidence>
<keyword evidence="1" id="KW-0472">Membrane</keyword>